<dbReference type="EMBL" id="QSUL01000008">
    <property type="protein sequence ID" value="RGN34637.1"/>
    <property type="molecule type" value="Genomic_DNA"/>
</dbReference>
<feature type="domain" description="RagB/SusD" evidence="6">
    <location>
        <begin position="353"/>
        <end position="504"/>
    </location>
</feature>
<dbReference type="Proteomes" id="UP000260983">
    <property type="component" value="Unassembled WGS sequence"/>
</dbReference>
<evidence type="ECO:0000313" key="7">
    <source>
        <dbReference type="EMBL" id="RGN34637.1"/>
    </source>
</evidence>
<keyword evidence="5" id="KW-0998">Cell outer membrane</keyword>
<organism evidence="7 8">
    <name type="scientific">Bacteroides oleiciplenus</name>
    <dbReference type="NCBI Taxonomy" id="626931"/>
    <lineage>
        <taxon>Bacteria</taxon>
        <taxon>Pseudomonadati</taxon>
        <taxon>Bacteroidota</taxon>
        <taxon>Bacteroidia</taxon>
        <taxon>Bacteroidales</taxon>
        <taxon>Bacteroidaceae</taxon>
        <taxon>Bacteroides</taxon>
    </lineage>
</organism>
<gene>
    <name evidence="7" type="ORF">DXB65_13025</name>
</gene>
<comment type="caution">
    <text evidence="7">The sequence shown here is derived from an EMBL/GenBank/DDBJ whole genome shotgun (WGS) entry which is preliminary data.</text>
</comment>
<evidence type="ECO:0000256" key="1">
    <source>
        <dbReference type="ARBA" id="ARBA00004442"/>
    </source>
</evidence>
<keyword evidence="3" id="KW-0732">Signal</keyword>
<name>A0A3E5BAL3_9BACE</name>
<dbReference type="InterPro" id="IPR012944">
    <property type="entry name" value="SusD_RagB_dom"/>
</dbReference>
<reference evidence="7 8" key="1">
    <citation type="submission" date="2018-08" db="EMBL/GenBank/DDBJ databases">
        <title>A genome reference for cultivated species of the human gut microbiota.</title>
        <authorList>
            <person name="Zou Y."/>
            <person name="Xue W."/>
            <person name="Luo G."/>
        </authorList>
    </citation>
    <scope>NUCLEOTIDE SEQUENCE [LARGE SCALE GENOMIC DNA]</scope>
    <source>
        <strain evidence="7 8">OM05-15BH</strain>
    </source>
</reference>
<comment type="subcellular location">
    <subcellularLocation>
        <location evidence="1">Cell outer membrane</location>
    </subcellularLocation>
</comment>
<dbReference type="Gene3D" id="1.25.40.390">
    <property type="match status" value="1"/>
</dbReference>
<evidence type="ECO:0000256" key="5">
    <source>
        <dbReference type="ARBA" id="ARBA00023237"/>
    </source>
</evidence>
<protein>
    <submittedName>
        <fullName evidence="7">RagB/SusD family nutrient uptake outer membrane protein</fullName>
    </submittedName>
</protein>
<dbReference type="SUPFAM" id="SSF48452">
    <property type="entry name" value="TPR-like"/>
    <property type="match status" value="1"/>
</dbReference>
<dbReference type="RefSeq" id="WP_117724505.1">
    <property type="nucleotide sequence ID" value="NZ_QSUL01000008.1"/>
</dbReference>
<accession>A0A3E5BAL3</accession>
<dbReference type="PROSITE" id="PS51257">
    <property type="entry name" value="PROKAR_LIPOPROTEIN"/>
    <property type="match status" value="1"/>
</dbReference>
<proteinExistence type="inferred from homology"/>
<keyword evidence="4" id="KW-0472">Membrane</keyword>
<comment type="similarity">
    <text evidence="2">Belongs to the SusD family.</text>
</comment>
<evidence type="ECO:0000259" key="6">
    <source>
        <dbReference type="Pfam" id="PF07980"/>
    </source>
</evidence>
<evidence type="ECO:0000313" key="8">
    <source>
        <dbReference type="Proteomes" id="UP000260983"/>
    </source>
</evidence>
<dbReference type="AlphaFoldDB" id="A0A3E5BAL3"/>
<sequence>MKNSFKYILMGIALTGATLVSCDDLLETKNFSDMSPSNFFKTEGDMAAAVTGIYLPCTTNWGYSDGGTGKWYNALFNADINAYYPAGMVTTDAVRHYSSNIFDEFTVGPATGGALTNTYNVIRFVARATDVINQIGKSSGATEDIRNRFIAETKTLRAFYMYTLLDWYGPVNVKLNPETLMDNSIQPRPSVAEYVANIEKDLEEAIATTSFPDKYNGDELNWGRMSKAIAYGIRMKLHMHQKEWAKAKEDASKLMTMGFSILNNYEDVFNTSRTSEHIWSIPSNLASDNYYITEVLPSDFKRGYSHKGDSYIRGNESGHFSGWQVFCMRWEFYDTFADNDIRKKTILCEYDTNDDVHKDRNSGMVGAIPLKYTDTQFANYGIQKEHPAIRYAEVLLSYAEAENELNGPTQSAINAVKQITDRAGVTIPASAIAGKDAFRTYLLAERGRELYCEGQRRQDLIRHGVYISLAKARGNNAKDYQVLFPIPQNVVTEAGGIIDQNEGYTK</sequence>
<evidence type="ECO:0000256" key="2">
    <source>
        <dbReference type="ARBA" id="ARBA00006275"/>
    </source>
</evidence>
<dbReference type="InterPro" id="IPR011990">
    <property type="entry name" value="TPR-like_helical_dom_sf"/>
</dbReference>
<dbReference type="Pfam" id="PF07980">
    <property type="entry name" value="SusD_RagB"/>
    <property type="match status" value="1"/>
</dbReference>
<dbReference type="GO" id="GO:0009279">
    <property type="term" value="C:cell outer membrane"/>
    <property type="evidence" value="ECO:0007669"/>
    <property type="project" value="UniProtKB-SubCell"/>
</dbReference>
<evidence type="ECO:0000256" key="4">
    <source>
        <dbReference type="ARBA" id="ARBA00023136"/>
    </source>
</evidence>
<evidence type="ECO:0000256" key="3">
    <source>
        <dbReference type="ARBA" id="ARBA00022729"/>
    </source>
</evidence>